<keyword evidence="1" id="KW-0472">Membrane</keyword>
<evidence type="ECO:0000313" key="2">
    <source>
        <dbReference type="Proteomes" id="UP000095283"/>
    </source>
</evidence>
<dbReference type="AlphaFoldDB" id="A0A1I7W6F4"/>
<keyword evidence="1" id="KW-0812">Transmembrane</keyword>
<sequence length="75" mass="7824">MFAGVLADKATCCSPITSIKIFNCLSIGGMSLTFFALAFIPASMPIFGLVMLIICCTIVGFNCGAFFRSSAIVAS</sequence>
<protein>
    <submittedName>
        <fullName evidence="3">MFS domain-containing protein</fullName>
    </submittedName>
</protein>
<dbReference type="GO" id="GO:0016020">
    <property type="term" value="C:membrane"/>
    <property type="evidence" value="ECO:0007669"/>
    <property type="project" value="TreeGrafter"/>
</dbReference>
<reference evidence="3" key="1">
    <citation type="submission" date="2016-11" db="UniProtKB">
        <authorList>
            <consortium name="WormBaseParasite"/>
        </authorList>
    </citation>
    <scope>IDENTIFICATION</scope>
</reference>
<dbReference type="PANTHER" id="PTHR45757">
    <property type="entry name" value="PROTEIN CBG23364-RELATED"/>
    <property type="match status" value="1"/>
</dbReference>
<accession>A0A1I7W6F4</accession>
<keyword evidence="1" id="KW-1133">Transmembrane helix</keyword>
<keyword evidence="2" id="KW-1185">Reference proteome</keyword>
<evidence type="ECO:0000313" key="3">
    <source>
        <dbReference type="WBParaSite" id="Hba_00207"/>
    </source>
</evidence>
<proteinExistence type="predicted"/>
<name>A0A1I7W6F4_HETBA</name>
<feature type="transmembrane region" description="Helical" evidence="1">
    <location>
        <begin position="46"/>
        <end position="67"/>
    </location>
</feature>
<dbReference type="Proteomes" id="UP000095283">
    <property type="component" value="Unplaced"/>
</dbReference>
<organism evidence="2 3">
    <name type="scientific">Heterorhabditis bacteriophora</name>
    <name type="common">Entomopathogenic nematode worm</name>
    <dbReference type="NCBI Taxonomy" id="37862"/>
    <lineage>
        <taxon>Eukaryota</taxon>
        <taxon>Metazoa</taxon>
        <taxon>Ecdysozoa</taxon>
        <taxon>Nematoda</taxon>
        <taxon>Chromadorea</taxon>
        <taxon>Rhabditida</taxon>
        <taxon>Rhabditina</taxon>
        <taxon>Rhabditomorpha</taxon>
        <taxon>Strongyloidea</taxon>
        <taxon>Heterorhabditidae</taxon>
        <taxon>Heterorhabditis</taxon>
    </lineage>
</organism>
<dbReference type="WBParaSite" id="Hba_00207">
    <property type="protein sequence ID" value="Hba_00207"/>
    <property type="gene ID" value="Hba_00207"/>
</dbReference>
<feature type="transmembrane region" description="Helical" evidence="1">
    <location>
        <begin position="21"/>
        <end position="40"/>
    </location>
</feature>
<dbReference type="PANTHER" id="PTHR45757:SF12">
    <property type="entry name" value="MAJOR FACILITATOR SUPERFAMILY (MFS) PROFILE DOMAIN-CONTAINING PROTEIN"/>
    <property type="match status" value="1"/>
</dbReference>
<evidence type="ECO:0000256" key="1">
    <source>
        <dbReference type="SAM" id="Phobius"/>
    </source>
</evidence>